<comment type="caution">
    <text evidence="2">The sequence shown here is derived from an EMBL/GenBank/DDBJ whole genome shotgun (WGS) entry which is preliminary data.</text>
</comment>
<accession>A0A8H6AEG0</accession>
<name>A0A8H6AEG0_PETAA</name>
<reference evidence="2 3" key="1">
    <citation type="submission" date="2019-04" db="EMBL/GenBank/DDBJ databases">
        <title>Aspergillus burnettii sp. nov., novel species from soil in southeast Queensland.</title>
        <authorList>
            <person name="Gilchrist C.L.M."/>
            <person name="Pitt J.I."/>
            <person name="Lange L."/>
            <person name="Lacey H.J."/>
            <person name="Vuong D."/>
            <person name="Midgley D.J."/>
            <person name="Greenfield P."/>
            <person name="Bradbury M."/>
            <person name="Lacey E."/>
            <person name="Busk P.K."/>
            <person name="Pilgaard B."/>
            <person name="Chooi Y.H."/>
            <person name="Piggott A.M."/>
        </authorList>
    </citation>
    <scope>NUCLEOTIDE SEQUENCE [LARGE SCALE GENOMIC DNA]</scope>
    <source>
        <strain evidence="2 3">FRR 5400</strain>
    </source>
</reference>
<keyword evidence="3" id="KW-1185">Reference proteome</keyword>
<keyword evidence="1" id="KW-0472">Membrane</keyword>
<sequence length="368" mass="39833">MAKFDRKIPVKSASAPLSSLPGQDDTSSLGMSNHIAVITWSSFVVTVPILALTVTLLVQLIALADTWLHLTTTSMECTQVTPYPDSMAYSFGLIPDCLTKNNSVTAQTDSGHFCSINLVVPNTFLEDETTSMQALNGTSNEVTVSTYGNTPTCKDPRKCHLENNAAIVHYNFPDASAGDFTQTGLQKVFFTNASMNAMMGTSMYDTGAGNPILLCGGRQYEFGCTTELTTPSPGLYQPSVTRLRATSGRRLFHTSETDIPPIQQTAGAATFSAQPNSRRETLLVARTAKAPLITLVVVSLLYTSRLSIAGLVADRFEDSPTWTRTRKEYQMFDESSGKPAKRVAVESPDSDGAYRLTTWTSESGSTLQ</sequence>
<protein>
    <submittedName>
        <fullName evidence="2">Uncharacterized protein</fullName>
    </submittedName>
</protein>
<evidence type="ECO:0000313" key="3">
    <source>
        <dbReference type="Proteomes" id="UP000541154"/>
    </source>
</evidence>
<dbReference type="EMBL" id="SPNV01000018">
    <property type="protein sequence ID" value="KAF5865551.1"/>
    <property type="molecule type" value="Genomic_DNA"/>
</dbReference>
<gene>
    <name evidence="2" type="ORF">ETB97_003395</name>
</gene>
<organism evidence="2 3">
    <name type="scientific">Petromyces alliaceus</name>
    <name type="common">Aspergillus alliaceus</name>
    <dbReference type="NCBI Taxonomy" id="209559"/>
    <lineage>
        <taxon>Eukaryota</taxon>
        <taxon>Fungi</taxon>
        <taxon>Dikarya</taxon>
        <taxon>Ascomycota</taxon>
        <taxon>Pezizomycotina</taxon>
        <taxon>Eurotiomycetes</taxon>
        <taxon>Eurotiomycetidae</taxon>
        <taxon>Eurotiales</taxon>
        <taxon>Aspergillaceae</taxon>
        <taxon>Aspergillus</taxon>
        <taxon>Aspergillus subgen. Circumdati</taxon>
    </lineage>
</organism>
<proteinExistence type="predicted"/>
<feature type="transmembrane region" description="Helical" evidence="1">
    <location>
        <begin position="37"/>
        <end position="64"/>
    </location>
</feature>
<keyword evidence="1" id="KW-0812">Transmembrane</keyword>
<keyword evidence="1" id="KW-1133">Transmembrane helix</keyword>
<dbReference type="AlphaFoldDB" id="A0A8H6AEG0"/>
<evidence type="ECO:0000256" key="1">
    <source>
        <dbReference type="SAM" id="Phobius"/>
    </source>
</evidence>
<evidence type="ECO:0000313" key="2">
    <source>
        <dbReference type="EMBL" id="KAF5865551.1"/>
    </source>
</evidence>
<dbReference type="Proteomes" id="UP000541154">
    <property type="component" value="Unassembled WGS sequence"/>
</dbReference>